<dbReference type="CDD" id="cd04077">
    <property type="entry name" value="Peptidases_S8_PCSK9_ProteinaseK_like"/>
    <property type="match status" value="1"/>
</dbReference>
<keyword evidence="15" id="KW-1185">Reference proteome</keyword>
<sequence>MHRPSMFGFIATALAGSVLAVPFNDERDSHLAPLITPTAPPVGGPLSHLSIQAGRSPSNYLIKDNYIVVFKKGTPELHSRQHKDKVVQLWKQDQQQRLQADSYGPADLFSGIKHHFDIGLDSFKGYSIHVPEALISIVRSFPEVDYVERDSRVWINDQFENPTTIPVAENPPHPVSEPIDIEYGAPWGLARISHRHKLKFSTFNVYPFEDPAGQGVDAYVIDTGVNIEHEDLEGRARWGKTIPDDPDQDLNGHGSHVAGTIAGKTYGVAKNATIIAVKVLGAGGSGTMSDVVAGVVWAAEAAATKARDEAAKKDSKHKGSVANMSLGGGNSPSLDQAVNAAVDTGLHFAVAAGNDNRDACTFSPAAAQKPITVGASTIQDERAYFSNHGKCVDIFAPGLNIKSIWNTGKRSVNTISGTSMASPHIAGLAAYFLSIYPEKLDLASLGVYDDEEEEFVASNGEAYDLGQYFSWNTVSSQGQLAFGKFKEAVGYAGPKKSDDGPQSLSTKMLKKAMIKMSTTGVLSKLPGHTCNYLAYNNATVAPSLSLAELGI</sequence>
<comment type="similarity">
    <text evidence="1 5 6">Belongs to the peptidase S8 family.</text>
</comment>
<dbReference type="Gene3D" id="3.40.50.200">
    <property type="entry name" value="Peptidase S8/S53 domain"/>
    <property type="match status" value="1"/>
</dbReference>
<keyword evidence="3 5" id="KW-0378">Hydrolase</keyword>
<name>A0A5B0NU21_PUCGR</name>
<evidence type="ECO:0000313" key="16">
    <source>
        <dbReference type="Proteomes" id="UP000325313"/>
    </source>
</evidence>
<evidence type="ECO:0000256" key="6">
    <source>
        <dbReference type="RuleBase" id="RU003355"/>
    </source>
</evidence>
<organism evidence="14 16">
    <name type="scientific">Puccinia graminis f. sp. tritici</name>
    <dbReference type="NCBI Taxonomy" id="56615"/>
    <lineage>
        <taxon>Eukaryota</taxon>
        <taxon>Fungi</taxon>
        <taxon>Dikarya</taxon>
        <taxon>Basidiomycota</taxon>
        <taxon>Pucciniomycotina</taxon>
        <taxon>Pucciniomycetes</taxon>
        <taxon>Pucciniales</taxon>
        <taxon>Pucciniaceae</taxon>
        <taxon>Puccinia</taxon>
    </lineage>
</organism>
<dbReference type="Gene3D" id="3.30.70.80">
    <property type="entry name" value="Peptidase S8 propeptide/proteinase inhibitor I9"/>
    <property type="match status" value="1"/>
</dbReference>
<dbReference type="InterPro" id="IPR023828">
    <property type="entry name" value="Peptidase_S8_Ser-AS"/>
</dbReference>
<evidence type="ECO:0000256" key="7">
    <source>
        <dbReference type="SAM" id="MobiDB-lite"/>
    </source>
</evidence>
<feature type="signal peptide" evidence="8">
    <location>
        <begin position="1"/>
        <end position="20"/>
    </location>
</feature>
<dbReference type="EMBL" id="VSWC01000131">
    <property type="protein sequence ID" value="KAA1081348.1"/>
    <property type="molecule type" value="Genomic_DNA"/>
</dbReference>
<feature type="active site" description="Charge relay system" evidence="5">
    <location>
        <position position="222"/>
    </location>
</feature>
<dbReference type="EMBL" id="VDEP01000476">
    <property type="protein sequence ID" value="KAA1072861.1"/>
    <property type="molecule type" value="Genomic_DNA"/>
</dbReference>
<evidence type="ECO:0000256" key="8">
    <source>
        <dbReference type="SAM" id="SignalP"/>
    </source>
</evidence>
<keyword evidence="8" id="KW-0732">Signal</keyword>
<dbReference type="PROSITE" id="PS00138">
    <property type="entry name" value="SUBTILASE_SER"/>
    <property type="match status" value="1"/>
</dbReference>
<dbReference type="Pfam" id="PF05922">
    <property type="entry name" value="Inhibitor_I9"/>
    <property type="match status" value="1"/>
</dbReference>
<dbReference type="SUPFAM" id="SSF52743">
    <property type="entry name" value="Subtilisin-like"/>
    <property type="match status" value="1"/>
</dbReference>
<dbReference type="OrthoDB" id="206201at2759"/>
<feature type="region of interest" description="Disordered" evidence="7">
    <location>
        <begin position="307"/>
        <end position="328"/>
    </location>
</feature>
<dbReference type="OMA" id="RHPDVDY"/>
<dbReference type="EMBL" id="VDEP01000379">
    <property type="protein sequence ID" value="KAA1092014.1"/>
    <property type="molecule type" value="Genomic_DNA"/>
</dbReference>
<keyword evidence="4 5" id="KW-0720">Serine protease</keyword>
<dbReference type="InterPro" id="IPR023827">
    <property type="entry name" value="Peptidase_S8_Asp-AS"/>
</dbReference>
<evidence type="ECO:0000256" key="1">
    <source>
        <dbReference type="ARBA" id="ARBA00011073"/>
    </source>
</evidence>
<dbReference type="FunFam" id="3.40.50.200:FF:000007">
    <property type="entry name" value="Subtilisin-like serine protease"/>
    <property type="match status" value="1"/>
</dbReference>
<gene>
    <name evidence="14" type="primary">SUB8_1</name>
    <name evidence="11" type="synonym">SUB8_2</name>
    <name evidence="12" type="ORF">PGT21_032797</name>
    <name evidence="13" type="ORF">PGT21_034468</name>
    <name evidence="14" type="ORF">PGTUg99_013774</name>
    <name evidence="11" type="ORF">PGTUg99_021845</name>
</gene>
<feature type="chain" id="PRO_5036137557" evidence="8">
    <location>
        <begin position="21"/>
        <end position="551"/>
    </location>
</feature>
<dbReference type="AlphaFoldDB" id="A0A5B0NU21"/>
<feature type="domain" description="Inhibitor I9" evidence="10">
    <location>
        <begin position="65"/>
        <end position="153"/>
    </location>
</feature>
<comment type="caution">
    <text evidence="14">The sequence shown here is derived from an EMBL/GenBank/DDBJ whole genome shotgun (WGS) entry which is preliminary data.</text>
</comment>
<dbReference type="InterPro" id="IPR037045">
    <property type="entry name" value="S8pro/Inhibitor_I9_sf"/>
</dbReference>
<dbReference type="InterPro" id="IPR050131">
    <property type="entry name" value="Peptidase_S8_subtilisin-like"/>
</dbReference>
<evidence type="ECO:0000313" key="15">
    <source>
        <dbReference type="Proteomes" id="UP000324748"/>
    </source>
</evidence>
<evidence type="ECO:0000313" key="13">
    <source>
        <dbReference type="EMBL" id="KAA1081348.1"/>
    </source>
</evidence>
<dbReference type="EMBL" id="VSWC01000157">
    <property type="protein sequence ID" value="KAA1075281.1"/>
    <property type="molecule type" value="Genomic_DNA"/>
</dbReference>
<accession>A0A5B0NU21</accession>
<evidence type="ECO:0000259" key="10">
    <source>
        <dbReference type="Pfam" id="PF05922"/>
    </source>
</evidence>
<feature type="active site" description="Charge relay system" evidence="5">
    <location>
        <position position="253"/>
    </location>
</feature>
<dbReference type="GO" id="GO:0006508">
    <property type="term" value="P:proteolysis"/>
    <property type="evidence" value="ECO:0007669"/>
    <property type="project" value="UniProtKB-KW"/>
</dbReference>
<dbReference type="InterPro" id="IPR015500">
    <property type="entry name" value="Peptidase_S8_subtilisin-rel"/>
</dbReference>
<dbReference type="Pfam" id="PF00082">
    <property type="entry name" value="Peptidase_S8"/>
    <property type="match status" value="1"/>
</dbReference>
<dbReference type="InterPro" id="IPR036852">
    <property type="entry name" value="Peptidase_S8/S53_dom_sf"/>
</dbReference>
<proteinExistence type="inferred from homology"/>
<feature type="active site" description="Charge relay system" evidence="5">
    <location>
        <position position="419"/>
    </location>
</feature>
<dbReference type="PANTHER" id="PTHR43806">
    <property type="entry name" value="PEPTIDASE S8"/>
    <property type="match status" value="1"/>
</dbReference>
<dbReference type="PROSITE" id="PS00136">
    <property type="entry name" value="SUBTILASE_ASP"/>
    <property type="match status" value="1"/>
</dbReference>
<evidence type="ECO:0000256" key="4">
    <source>
        <dbReference type="ARBA" id="ARBA00022825"/>
    </source>
</evidence>
<dbReference type="PROSITE" id="PS00137">
    <property type="entry name" value="SUBTILASE_HIS"/>
    <property type="match status" value="1"/>
</dbReference>
<dbReference type="InterPro" id="IPR000209">
    <property type="entry name" value="Peptidase_S8/S53_dom"/>
</dbReference>
<evidence type="ECO:0000313" key="14">
    <source>
        <dbReference type="EMBL" id="KAA1092014.1"/>
    </source>
</evidence>
<reference evidence="15 16" key="1">
    <citation type="submission" date="2019-05" db="EMBL/GenBank/DDBJ databases">
        <title>Emergence of the Ug99 lineage of the wheat stem rust pathogen through somatic hybridization.</title>
        <authorList>
            <person name="Li F."/>
            <person name="Upadhyaya N.M."/>
            <person name="Sperschneider J."/>
            <person name="Matny O."/>
            <person name="Nguyen-Phuc H."/>
            <person name="Mago R."/>
            <person name="Raley C."/>
            <person name="Miller M.E."/>
            <person name="Silverstein K.A.T."/>
            <person name="Henningsen E."/>
            <person name="Hirsch C.D."/>
            <person name="Visser B."/>
            <person name="Pretorius Z.A."/>
            <person name="Steffenson B.J."/>
            <person name="Schwessinger B."/>
            <person name="Dodds P.N."/>
            <person name="Figueroa M."/>
        </authorList>
    </citation>
    <scope>NUCLEOTIDE SEQUENCE [LARGE SCALE GENOMIC DNA]</scope>
    <source>
        <strain evidence="12">21-0</strain>
        <strain evidence="14 16">Ug99</strain>
    </source>
</reference>
<evidence type="ECO:0000256" key="5">
    <source>
        <dbReference type="PROSITE-ProRule" id="PRU01240"/>
    </source>
</evidence>
<dbReference type="InterPro" id="IPR010259">
    <property type="entry name" value="S8pro/Inhibitor_I9"/>
</dbReference>
<dbReference type="InterPro" id="IPR022398">
    <property type="entry name" value="Peptidase_S8_His-AS"/>
</dbReference>
<dbReference type="SUPFAM" id="SSF54897">
    <property type="entry name" value="Protease propeptides/inhibitors"/>
    <property type="match status" value="1"/>
</dbReference>
<dbReference type="Proteomes" id="UP000324748">
    <property type="component" value="Unassembled WGS sequence"/>
</dbReference>
<dbReference type="FunFam" id="3.30.70.80:FF:000015">
    <property type="entry name" value="Probable PRB1-protease B, vacuolar"/>
    <property type="match status" value="1"/>
</dbReference>
<dbReference type="PANTHER" id="PTHR43806:SF11">
    <property type="entry name" value="CEREVISIN-RELATED"/>
    <property type="match status" value="1"/>
</dbReference>
<dbReference type="PROSITE" id="PS51892">
    <property type="entry name" value="SUBTILASE"/>
    <property type="match status" value="1"/>
</dbReference>
<dbReference type="GO" id="GO:0004252">
    <property type="term" value="F:serine-type endopeptidase activity"/>
    <property type="evidence" value="ECO:0007669"/>
    <property type="project" value="UniProtKB-UniRule"/>
</dbReference>
<evidence type="ECO:0000313" key="11">
    <source>
        <dbReference type="EMBL" id="KAA1072861.1"/>
    </source>
</evidence>
<evidence type="ECO:0000256" key="2">
    <source>
        <dbReference type="ARBA" id="ARBA00022670"/>
    </source>
</evidence>
<evidence type="ECO:0000313" key="12">
    <source>
        <dbReference type="EMBL" id="KAA1075281.1"/>
    </source>
</evidence>
<dbReference type="Proteomes" id="UP000325313">
    <property type="component" value="Unassembled WGS sequence"/>
</dbReference>
<dbReference type="PRINTS" id="PR00723">
    <property type="entry name" value="SUBTILISIN"/>
</dbReference>
<dbReference type="InterPro" id="IPR034193">
    <property type="entry name" value="PCSK9_ProteinaseK-like"/>
</dbReference>
<dbReference type="GO" id="GO:0005615">
    <property type="term" value="C:extracellular space"/>
    <property type="evidence" value="ECO:0007669"/>
    <property type="project" value="TreeGrafter"/>
</dbReference>
<feature type="domain" description="Peptidase S8/S53" evidence="9">
    <location>
        <begin position="219"/>
        <end position="438"/>
    </location>
</feature>
<keyword evidence="2 5" id="KW-0645">Protease</keyword>
<protein>
    <submittedName>
        <fullName evidence="14">Serine protease</fullName>
    </submittedName>
</protein>
<evidence type="ECO:0000259" key="9">
    <source>
        <dbReference type="Pfam" id="PF00082"/>
    </source>
</evidence>
<evidence type="ECO:0000256" key="3">
    <source>
        <dbReference type="ARBA" id="ARBA00022801"/>
    </source>
</evidence>